<reference evidence="2 3" key="1">
    <citation type="journal article" date="2019" name="Int. J. Syst. Evol. Microbiol.">
        <title>The Global Catalogue of Microorganisms (GCM) 10K type strain sequencing project: providing services to taxonomists for standard genome sequencing and annotation.</title>
        <authorList>
            <consortium name="The Broad Institute Genomics Platform"/>
            <consortium name="The Broad Institute Genome Sequencing Center for Infectious Disease"/>
            <person name="Wu L."/>
            <person name="Ma J."/>
        </authorList>
    </citation>
    <scope>NUCLEOTIDE SEQUENCE [LARGE SCALE GENOMIC DNA]</scope>
    <source>
        <strain evidence="2 3">JCM 16082</strain>
    </source>
</reference>
<dbReference type="CDD" id="cd00371">
    <property type="entry name" value="HMA"/>
    <property type="match status" value="2"/>
</dbReference>
<feature type="domain" description="HMA" evidence="1">
    <location>
        <begin position="18"/>
        <end position="85"/>
    </location>
</feature>
<evidence type="ECO:0000313" key="2">
    <source>
        <dbReference type="EMBL" id="GAA0873119.1"/>
    </source>
</evidence>
<accession>A0ABN1MIX9</accession>
<organism evidence="2 3">
    <name type="scientific">Gangjinia marincola</name>
    <dbReference type="NCBI Taxonomy" id="578463"/>
    <lineage>
        <taxon>Bacteria</taxon>
        <taxon>Pseudomonadati</taxon>
        <taxon>Bacteroidota</taxon>
        <taxon>Flavobacteriia</taxon>
        <taxon>Flavobacteriales</taxon>
        <taxon>Flavobacteriaceae</taxon>
        <taxon>Gangjinia</taxon>
    </lineage>
</organism>
<proteinExistence type="predicted"/>
<protein>
    <recommendedName>
        <fullName evidence="1">HMA domain-containing protein</fullName>
    </recommendedName>
</protein>
<dbReference type="Gene3D" id="3.30.70.100">
    <property type="match status" value="2"/>
</dbReference>
<dbReference type="PROSITE" id="PS50846">
    <property type="entry name" value="HMA_2"/>
    <property type="match status" value="2"/>
</dbReference>
<keyword evidence="3" id="KW-1185">Reference proteome</keyword>
<evidence type="ECO:0000259" key="1">
    <source>
        <dbReference type="PROSITE" id="PS50846"/>
    </source>
</evidence>
<name>A0ABN1MIX9_9FLAO</name>
<comment type="caution">
    <text evidence="2">The sequence shown here is derived from an EMBL/GenBank/DDBJ whole genome shotgun (WGS) entry which is preliminary data.</text>
</comment>
<sequence>MAAVLLGVAPAHAQKERDQFMVQVDGLGCPFCAYGLEKKFKEFKGIKDVKIDIETGDFSFSYPSEKALTLEAVEQQVIKAGYTPMSGKVTRADGSVQEMNGTVAVAEGDAALTNASFKVGGKCGMCENRILKAVSTIEGAFDASWDQDSKQFMVKYDASKTSEKEIQQTIAKAGHDTPMFKAKDDVYTNLPPCCNYERLQ</sequence>
<dbReference type="InterPro" id="IPR006121">
    <property type="entry name" value="HMA_dom"/>
</dbReference>
<feature type="domain" description="HMA" evidence="1">
    <location>
        <begin position="112"/>
        <end position="178"/>
    </location>
</feature>
<dbReference type="InterPro" id="IPR036163">
    <property type="entry name" value="HMA_dom_sf"/>
</dbReference>
<gene>
    <name evidence="2" type="ORF">GCM10009117_22660</name>
</gene>
<evidence type="ECO:0000313" key="3">
    <source>
        <dbReference type="Proteomes" id="UP001500507"/>
    </source>
</evidence>
<dbReference type="Pfam" id="PF00403">
    <property type="entry name" value="HMA"/>
    <property type="match status" value="2"/>
</dbReference>
<dbReference type="Proteomes" id="UP001500507">
    <property type="component" value="Unassembled WGS sequence"/>
</dbReference>
<dbReference type="EMBL" id="BAAAFG010000016">
    <property type="protein sequence ID" value="GAA0873119.1"/>
    <property type="molecule type" value="Genomic_DNA"/>
</dbReference>
<dbReference type="SUPFAM" id="SSF55008">
    <property type="entry name" value="HMA, heavy metal-associated domain"/>
    <property type="match status" value="2"/>
</dbReference>